<proteinExistence type="predicted"/>
<dbReference type="RefSeq" id="WP_387402348.1">
    <property type="nucleotide sequence ID" value="NZ_JBIAQY010000001.1"/>
</dbReference>
<dbReference type="EMBL" id="JBIAQY010000001">
    <property type="protein sequence ID" value="MFF3566159.1"/>
    <property type="molecule type" value="Genomic_DNA"/>
</dbReference>
<evidence type="ECO:0000313" key="2">
    <source>
        <dbReference type="Proteomes" id="UP001601992"/>
    </source>
</evidence>
<evidence type="ECO:0000313" key="1">
    <source>
        <dbReference type="EMBL" id="MFF3566159.1"/>
    </source>
</evidence>
<reference evidence="1 2" key="1">
    <citation type="submission" date="2024-10" db="EMBL/GenBank/DDBJ databases">
        <title>The Natural Products Discovery Center: Release of the First 8490 Sequenced Strains for Exploring Actinobacteria Biosynthetic Diversity.</title>
        <authorList>
            <person name="Kalkreuter E."/>
            <person name="Kautsar S.A."/>
            <person name="Yang D."/>
            <person name="Bader C.D."/>
            <person name="Teijaro C.N."/>
            <person name="Fluegel L."/>
            <person name="Davis C.M."/>
            <person name="Simpson J.R."/>
            <person name="Lauterbach L."/>
            <person name="Steele A.D."/>
            <person name="Gui C."/>
            <person name="Meng S."/>
            <person name="Li G."/>
            <person name="Viehrig K."/>
            <person name="Ye F."/>
            <person name="Su P."/>
            <person name="Kiefer A.F."/>
            <person name="Nichols A."/>
            <person name="Cepeda A.J."/>
            <person name="Yan W."/>
            <person name="Fan B."/>
            <person name="Jiang Y."/>
            <person name="Adhikari A."/>
            <person name="Zheng C.-J."/>
            <person name="Schuster L."/>
            <person name="Cowan T.M."/>
            <person name="Smanski M.J."/>
            <person name="Chevrette M.G."/>
            <person name="De Carvalho L.P.S."/>
            <person name="Shen B."/>
        </authorList>
    </citation>
    <scope>NUCLEOTIDE SEQUENCE [LARGE SCALE GENOMIC DNA]</scope>
    <source>
        <strain evidence="1 2">NPDC002593</strain>
    </source>
</reference>
<sequence length="42" mass="4467">MPHQLALLDSGAQTMTPSRITTGVLLIRERRAAPTPAPAEVV</sequence>
<comment type="caution">
    <text evidence="1">The sequence shown here is derived from an EMBL/GenBank/DDBJ whole genome shotgun (WGS) entry which is preliminary data.</text>
</comment>
<dbReference type="Proteomes" id="UP001601992">
    <property type="component" value="Unassembled WGS sequence"/>
</dbReference>
<name>A0ABW6RRG5_9NOCA</name>
<gene>
    <name evidence="1" type="ORF">ACFYXQ_00090</name>
</gene>
<organism evidence="1 2">
    <name type="scientific">Nocardia jiangxiensis</name>
    <dbReference type="NCBI Taxonomy" id="282685"/>
    <lineage>
        <taxon>Bacteria</taxon>
        <taxon>Bacillati</taxon>
        <taxon>Actinomycetota</taxon>
        <taxon>Actinomycetes</taxon>
        <taxon>Mycobacteriales</taxon>
        <taxon>Nocardiaceae</taxon>
        <taxon>Nocardia</taxon>
    </lineage>
</organism>
<protein>
    <submittedName>
        <fullName evidence="1">Uncharacterized protein</fullName>
    </submittedName>
</protein>
<keyword evidence="2" id="KW-1185">Reference proteome</keyword>
<accession>A0ABW6RRG5</accession>